<dbReference type="HAMAP" id="MF_01116">
    <property type="entry name" value="TSR3"/>
    <property type="match status" value="1"/>
</dbReference>
<dbReference type="NCBIfam" id="NF002621">
    <property type="entry name" value="PRK02287.1"/>
    <property type="match status" value="1"/>
</dbReference>
<dbReference type="EMBL" id="NBVN01000003">
    <property type="protein sequence ID" value="PUA32857.1"/>
    <property type="molecule type" value="Genomic_DNA"/>
</dbReference>
<comment type="similarity">
    <text evidence="7">Belongs to the TDD superfamily. TSR3 family.</text>
</comment>
<dbReference type="GO" id="GO:0000455">
    <property type="term" value="P:enzyme-directed rRNA pseudouridine synthesis"/>
    <property type="evidence" value="ECO:0007669"/>
    <property type="project" value="UniProtKB-UniRule"/>
</dbReference>
<dbReference type="PANTHER" id="PTHR20426:SF0">
    <property type="entry name" value="18S RRNA AMINOCARBOXYPROPYLTRANSFERASE"/>
    <property type="match status" value="1"/>
</dbReference>
<keyword evidence="3 7" id="KW-0690">Ribosome biogenesis</keyword>
<dbReference type="GO" id="GO:1904047">
    <property type="term" value="F:S-adenosyl-L-methionine binding"/>
    <property type="evidence" value="ECO:0007669"/>
    <property type="project" value="UniProtKB-UniRule"/>
</dbReference>
<evidence type="ECO:0000259" key="8">
    <source>
        <dbReference type="Pfam" id="PF04034"/>
    </source>
</evidence>
<evidence type="ECO:0000256" key="7">
    <source>
        <dbReference type="HAMAP-Rule" id="MF_01116"/>
    </source>
</evidence>
<proteinExistence type="inferred from homology"/>
<evidence type="ECO:0000256" key="1">
    <source>
        <dbReference type="ARBA" id="ARBA00014114"/>
    </source>
</evidence>
<name>A0A2R7Y670_9CREN</name>
<keyword evidence="2 7" id="KW-0963">Cytoplasm</keyword>
<feature type="binding site" evidence="7">
    <location>
        <position position="98"/>
    </location>
    <ligand>
        <name>S-adenosyl-L-methionine</name>
        <dbReference type="ChEBI" id="CHEBI:59789"/>
    </ligand>
</feature>
<dbReference type="AlphaFoldDB" id="A0A2R7Y670"/>
<dbReference type="Proteomes" id="UP000244093">
    <property type="component" value="Unassembled WGS sequence"/>
</dbReference>
<sequence>MDVDCFKPKVFVVRLEGDNPKLSTALKLVRLGYATRISPHDIPKNSIVLNPLSTKVLTPQDRGLICRYGLVVIDTSWNTGIELIKKVGDSVKAQHRVLPALKAGNPINYGVLTKLSSVEAVAAALYITGLRNYALELLNKFKWGPTFINLNLEYLERYSQARNEDEVLKIQEEILNKHLRVE</sequence>
<comment type="subcellular location">
    <subcellularLocation>
        <location evidence="7">Cytoplasm</location>
    </subcellularLocation>
</comment>
<dbReference type="PANTHER" id="PTHR20426">
    <property type="entry name" value="RIBOSOME BIOGENESIS PROTEIN TSR3 HOMOLOG"/>
    <property type="match status" value="1"/>
</dbReference>
<evidence type="ECO:0000313" key="9">
    <source>
        <dbReference type="EMBL" id="PUA32857.1"/>
    </source>
</evidence>
<evidence type="ECO:0000256" key="2">
    <source>
        <dbReference type="ARBA" id="ARBA00022490"/>
    </source>
</evidence>
<gene>
    <name evidence="9" type="ORF">B7O98_05315</name>
</gene>
<dbReference type="InterPro" id="IPR007177">
    <property type="entry name" value="Tsr3_C"/>
</dbReference>
<organism evidence="9 10">
    <name type="scientific">Zestosphaera tikiterensis</name>
    <dbReference type="NCBI Taxonomy" id="1973259"/>
    <lineage>
        <taxon>Archaea</taxon>
        <taxon>Thermoproteota</taxon>
        <taxon>Thermoprotei</taxon>
        <taxon>Desulfurococcales</taxon>
        <taxon>Desulfurococcaceae</taxon>
        <taxon>Zestosphaera</taxon>
    </lineage>
</organism>
<dbReference type="GO" id="GO:0106388">
    <property type="term" value="F:rRNA small subunit aminocarboxypropyltransferase activity"/>
    <property type="evidence" value="ECO:0007669"/>
    <property type="project" value="UniProtKB-EC"/>
</dbReference>
<comment type="catalytic activity">
    <reaction evidence="7">
        <text>an N(1)-methylpseudouridine in rRNA + S-adenosyl-L-methionine = N(1)-methyl-N(3)-[(3S)-3-amino-3-carboxypropyl]pseudouridine in rRNA + S-methyl-5'-thioadenosine + H(+)</text>
        <dbReference type="Rhea" id="RHEA:63296"/>
        <dbReference type="Rhea" id="RHEA-COMP:11634"/>
        <dbReference type="Rhea" id="RHEA-COMP:16310"/>
        <dbReference type="ChEBI" id="CHEBI:15378"/>
        <dbReference type="ChEBI" id="CHEBI:17509"/>
        <dbReference type="ChEBI" id="CHEBI:59789"/>
        <dbReference type="ChEBI" id="CHEBI:74890"/>
        <dbReference type="ChEBI" id="CHEBI:146234"/>
        <dbReference type="EC" id="2.5.1.157"/>
    </reaction>
</comment>
<keyword evidence="5 7" id="KW-0808">Transferase</keyword>
<feature type="binding site" evidence="7">
    <location>
        <position position="117"/>
    </location>
    <ligand>
        <name>S-adenosyl-L-methionine</name>
        <dbReference type="ChEBI" id="CHEBI:59789"/>
    </ligand>
</feature>
<dbReference type="EC" id="2.5.1.157" evidence="7"/>
<evidence type="ECO:0000256" key="4">
    <source>
        <dbReference type="ARBA" id="ARBA00022552"/>
    </source>
</evidence>
<evidence type="ECO:0000256" key="6">
    <source>
        <dbReference type="ARBA" id="ARBA00022691"/>
    </source>
</evidence>
<feature type="binding site" evidence="7">
    <location>
        <position position="24"/>
    </location>
    <ligand>
        <name>S-adenosyl-L-methionine</name>
        <dbReference type="ChEBI" id="CHEBI:59789"/>
    </ligand>
</feature>
<comment type="caution">
    <text evidence="9">The sequence shown here is derived from an EMBL/GenBank/DDBJ whole genome shotgun (WGS) entry which is preliminary data.</text>
</comment>
<reference evidence="9 10" key="1">
    <citation type="journal article" date="2018" name="Syst. Appl. Microbiol.">
        <title>A new symbiotic nanoarchaeote (Candidatus Nanoclepta minutus) and its host (Zestosphaera tikiterensis gen. nov., sp. nov.) from a New Zealand hot spring.</title>
        <authorList>
            <person name="St John E."/>
            <person name="Liu Y."/>
            <person name="Podar M."/>
            <person name="Stott M.B."/>
            <person name="Meneghin J."/>
            <person name="Chen Z."/>
            <person name="Lagutin K."/>
            <person name="Mitchell K."/>
            <person name="Reysenbach A.L."/>
        </authorList>
    </citation>
    <scope>NUCLEOTIDE SEQUENCE [LARGE SCALE GENOMIC DNA]</scope>
    <source>
        <strain evidence="9">NZ3</strain>
    </source>
</reference>
<comment type="caution">
    <text evidence="7">Lacks conserved residue(s) required for the propagation of feature annotation.</text>
</comment>
<feature type="binding site" evidence="7">
    <location>
        <position position="73"/>
    </location>
    <ligand>
        <name>S-adenosyl-L-methionine</name>
        <dbReference type="ChEBI" id="CHEBI:59789"/>
    </ligand>
</feature>
<evidence type="ECO:0000256" key="5">
    <source>
        <dbReference type="ARBA" id="ARBA00022679"/>
    </source>
</evidence>
<accession>A0A2R7Y670</accession>
<dbReference type="GO" id="GO:0005737">
    <property type="term" value="C:cytoplasm"/>
    <property type="evidence" value="ECO:0007669"/>
    <property type="project" value="UniProtKB-SubCell"/>
</dbReference>
<keyword evidence="6 7" id="KW-0949">S-adenosyl-L-methionine</keyword>
<keyword evidence="4 7" id="KW-0698">rRNA processing</keyword>
<feature type="domain" description="16S/18S rRNA aminocarboxypropyltransferase Tsr3 C-terminal" evidence="8">
    <location>
        <begin position="47"/>
        <end position="174"/>
    </location>
</feature>
<evidence type="ECO:0000256" key="3">
    <source>
        <dbReference type="ARBA" id="ARBA00022517"/>
    </source>
</evidence>
<protein>
    <recommendedName>
        <fullName evidence="1 7">16S rRNA aminocarboxypropyltransferase</fullName>
        <ecNumber evidence="7">2.5.1.157</ecNumber>
    </recommendedName>
</protein>
<dbReference type="Pfam" id="PF04034">
    <property type="entry name" value="Ribo_biogen_C"/>
    <property type="match status" value="1"/>
</dbReference>
<dbReference type="InterPro" id="IPR022968">
    <property type="entry name" value="Tsr3-like"/>
</dbReference>
<evidence type="ECO:0000313" key="10">
    <source>
        <dbReference type="Proteomes" id="UP000244093"/>
    </source>
</evidence>
<comment type="function">
    <text evidence="7">Aminocarboxypropyltransferase that catalyzes the aminocarboxypropyl transfer on pseudouridine corresponding to position 914 in M.jannaschii 16S rRNA. It constitutes the last step in biosynthesis of the hypermodified N1-methyl-N3-(3-amino-3-carboxypropyl) pseudouridine (m1acp3-Psi).</text>
</comment>